<evidence type="ECO:0000256" key="4">
    <source>
        <dbReference type="ARBA" id="ARBA00022842"/>
    </source>
</evidence>
<dbReference type="PRINTS" id="PR00502">
    <property type="entry name" value="NUDIXFAMILY"/>
</dbReference>
<evidence type="ECO:0000259" key="7">
    <source>
        <dbReference type="PROSITE" id="PS51462"/>
    </source>
</evidence>
<organism evidence="8 9">
    <name type="scientific">Actinomadura fibrosa</name>
    <dbReference type="NCBI Taxonomy" id="111802"/>
    <lineage>
        <taxon>Bacteria</taxon>
        <taxon>Bacillati</taxon>
        <taxon>Actinomycetota</taxon>
        <taxon>Actinomycetes</taxon>
        <taxon>Streptosporangiales</taxon>
        <taxon>Thermomonosporaceae</taxon>
        <taxon>Actinomadura</taxon>
    </lineage>
</organism>
<evidence type="ECO:0000256" key="1">
    <source>
        <dbReference type="ARBA" id="ARBA00001946"/>
    </source>
</evidence>
<feature type="region of interest" description="Disordered" evidence="6">
    <location>
        <begin position="174"/>
        <end position="193"/>
    </location>
</feature>
<dbReference type="RefSeq" id="WP_131761038.1">
    <property type="nucleotide sequence ID" value="NZ_CAACUY010000143.1"/>
</dbReference>
<dbReference type="Gene3D" id="3.90.79.10">
    <property type="entry name" value="Nucleoside Triphosphate Pyrophosphohydrolase"/>
    <property type="match status" value="1"/>
</dbReference>
<reference evidence="9" key="1">
    <citation type="journal article" date="2019" name="Int. J. Syst. Evol. Microbiol.">
        <title>The Global Catalogue of Microorganisms (GCM) 10K type strain sequencing project: providing services to taxonomists for standard genome sequencing and annotation.</title>
        <authorList>
            <consortium name="The Broad Institute Genomics Platform"/>
            <consortium name="The Broad Institute Genome Sequencing Center for Infectious Disease"/>
            <person name="Wu L."/>
            <person name="Ma J."/>
        </authorList>
    </citation>
    <scope>NUCLEOTIDE SEQUENCE [LARGE SCALE GENOMIC DNA]</scope>
    <source>
        <strain evidence="9">JCM 9371</strain>
    </source>
</reference>
<keyword evidence="4" id="KW-0460">Magnesium</keyword>
<dbReference type="InterPro" id="IPR015797">
    <property type="entry name" value="NUDIX_hydrolase-like_dom_sf"/>
</dbReference>
<feature type="domain" description="Nudix hydrolase" evidence="7">
    <location>
        <begin position="22"/>
        <end position="166"/>
    </location>
</feature>
<dbReference type="InterPro" id="IPR020476">
    <property type="entry name" value="Nudix_hydrolase"/>
</dbReference>
<evidence type="ECO:0000256" key="3">
    <source>
        <dbReference type="ARBA" id="ARBA00022801"/>
    </source>
</evidence>
<comment type="cofactor">
    <cofactor evidence="1">
        <name>Mg(2+)</name>
        <dbReference type="ChEBI" id="CHEBI:18420"/>
    </cofactor>
</comment>
<dbReference type="PANTHER" id="PTHR43046:SF12">
    <property type="entry name" value="GDP-MANNOSE MANNOSYL HYDROLASE"/>
    <property type="match status" value="1"/>
</dbReference>
<evidence type="ECO:0000313" key="8">
    <source>
        <dbReference type="EMBL" id="MFD0687896.1"/>
    </source>
</evidence>
<proteinExistence type="inferred from homology"/>
<evidence type="ECO:0000256" key="2">
    <source>
        <dbReference type="ARBA" id="ARBA00005582"/>
    </source>
</evidence>
<dbReference type="InterPro" id="IPR020084">
    <property type="entry name" value="NUDIX_hydrolase_CS"/>
</dbReference>
<evidence type="ECO:0000256" key="6">
    <source>
        <dbReference type="SAM" id="MobiDB-lite"/>
    </source>
</evidence>
<comment type="similarity">
    <text evidence="2 5">Belongs to the Nudix hydrolase family.</text>
</comment>
<keyword evidence="9" id="KW-1185">Reference proteome</keyword>
<sequence>MSAAPDDDTARVPGADGSGEVYRRRTARVMLVDDADRVLLFRFPLVEDGRTTGYCWITPGGGVDEGESLPDAAARELREETGLVVSPADLGPVVATASGHAEFTWASGLFRDDFFLYRTAAFEIDMSGFSPLETVQITEHRWWTLDELARAEEPVYPLTLAEFLAGRLGARDGRTGGNGRGADAEPAVLPWHH</sequence>
<dbReference type="CDD" id="cd04685">
    <property type="entry name" value="NUDIX_Hydrolase"/>
    <property type="match status" value="1"/>
</dbReference>
<dbReference type="EMBL" id="JBHTGP010000013">
    <property type="protein sequence ID" value="MFD0687896.1"/>
    <property type="molecule type" value="Genomic_DNA"/>
</dbReference>
<comment type="caution">
    <text evidence="8">The sequence shown here is derived from an EMBL/GenBank/DDBJ whole genome shotgun (WGS) entry which is preliminary data.</text>
</comment>
<dbReference type="Proteomes" id="UP001597063">
    <property type="component" value="Unassembled WGS sequence"/>
</dbReference>
<dbReference type="GO" id="GO:0016787">
    <property type="term" value="F:hydrolase activity"/>
    <property type="evidence" value="ECO:0007669"/>
    <property type="project" value="UniProtKB-KW"/>
</dbReference>
<dbReference type="PANTHER" id="PTHR43046">
    <property type="entry name" value="GDP-MANNOSE MANNOSYL HYDROLASE"/>
    <property type="match status" value="1"/>
</dbReference>
<dbReference type="PROSITE" id="PS00893">
    <property type="entry name" value="NUDIX_BOX"/>
    <property type="match status" value="1"/>
</dbReference>
<keyword evidence="3 5" id="KW-0378">Hydrolase</keyword>
<dbReference type="Pfam" id="PF00293">
    <property type="entry name" value="NUDIX"/>
    <property type="match status" value="1"/>
</dbReference>
<evidence type="ECO:0000256" key="5">
    <source>
        <dbReference type="RuleBase" id="RU003476"/>
    </source>
</evidence>
<protein>
    <submittedName>
        <fullName evidence="8">NUDIX hydrolase</fullName>
    </submittedName>
</protein>
<dbReference type="InterPro" id="IPR000086">
    <property type="entry name" value="NUDIX_hydrolase_dom"/>
</dbReference>
<dbReference type="SUPFAM" id="SSF55811">
    <property type="entry name" value="Nudix"/>
    <property type="match status" value="1"/>
</dbReference>
<accession>A0ABW2XUE1</accession>
<gene>
    <name evidence="8" type="ORF">ACFQZM_25600</name>
</gene>
<name>A0ABW2XUE1_9ACTN</name>
<dbReference type="PROSITE" id="PS51462">
    <property type="entry name" value="NUDIX"/>
    <property type="match status" value="1"/>
</dbReference>
<evidence type="ECO:0000313" key="9">
    <source>
        <dbReference type="Proteomes" id="UP001597063"/>
    </source>
</evidence>